<name>A0A8H4QUG5_9AGAR</name>
<gene>
    <name evidence="3" type="ORF">D9613_008948</name>
</gene>
<keyword evidence="4" id="KW-1185">Reference proteome</keyword>
<evidence type="ECO:0000256" key="1">
    <source>
        <dbReference type="SAM" id="Phobius"/>
    </source>
</evidence>
<dbReference type="PANTHER" id="PTHR40465:SF1">
    <property type="entry name" value="DUF6534 DOMAIN-CONTAINING PROTEIN"/>
    <property type="match status" value="1"/>
</dbReference>
<evidence type="ECO:0000313" key="4">
    <source>
        <dbReference type="Proteomes" id="UP000521872"/>
    </source>
</evidence>
<dbReference type="InterPro" id="IPR045339">
    <property type="entry name" value="DUF6534"/>
</dbReference>
<comment type="caution">
    <text evidence="3">The sequence shown here is derived from an EMBL/GenBank/DDBJ whole genome shotgun (WGS) entry which is preliminary data.</text>
</comment>
<keyword evidence="1" id="KW-0812">Transmembrane</keyword>
<feature type="transmembrane region" description="Helical" evidence="1">
    <location>
        <begin position="102"/>
        <end position="122"/>
    </location>
</feature>
<reference evidence="3 4" key="1">
    <citation type="submission" date="2019-12" db="EMBL/GenBank/DDBJ databases">
        <authorList>
            <person name="Floudas D."/>
            <person name="Bentzer J."/>
            <person name="Ahren D."/>
            <person name="Johansson T."/>
            <person name="Persson P."/>
            <person name="Tunlid A."/>
        </authorList>
    </citation>
    <scope>NUCLEOTIDE SEQUENCE [LARGE SCALE GENOMIC DNA]</scope>
    <source>
        <strain evidence="3 4">CBS 102.39</strain>
    </source>
</reference>
<feature type="domain" description="DUF6534" evidence="2">
    <location>
        <begin position="183"/>
        <end position="269"/>
    </location>
</feature>
<keyword evidence="1" id="KW-1133">Transmembrane helix</keyword>
<feature type="transmembrane region" description="Helical" evidence="1">
    <location>
        <begin position="210"/>
        <end position="236"/>
    </location>
</feature>
<sequence length="352" mass="38275">MSYWPLQTAMNSTDVPAVHPGIALTTGPRIIGFLFHYGLFGALTVQVYLYYLAFPRDPMRNKLLVYGVYALELTQTVMITHSAFVVFGSGYGDLSQFNNVSLAWFEVPIISGIVAFVAEAFYAYRISVLARSYWVAAVILLLAFLQLGGGIAAGVVLKNAGLFSRLLGRSYSIAAGIWNGSGALCDIIIAGCMTFYLWKRGNGAMSSTHVLLRRVVVLVIETGTITAAVAIINLFLSTVPTKGPFYLASSETIAKFYSNSMMVVLNSRMRIGIDTSSSSQHDTGFAASVSRGRFTLNNKQRMTMSAQHTESNINDLSAYELGEGVKVTREQVVFPGGDDLVKDSPVPKAYFV</sequence>
<evidence type="ECO:0000313" key="3">
    <source>
        <dbReference type="EMBL" id="KAF4616582.1"/>
    </source>
</evidence>
<evidence type="ECO:0000259" key="2">
    <source>
        <dbReference type="Pfam" id="PF20152"/>
    </source>
</evidence>
<dbReference type="Proteomes" id="UP000521872">
    <property type="component" value="Unassembled WGS sequence"/>
</dbReference>
<feature type="transmembrane region" description="Helical" evidence="1">
    <location>
        <begin position="30"/>
        <end position="51"/>
    </location>
</feature>
<protein>
    <recommendedName>
        <fullName evidence="2">DUF6534 domain-containing protein</fullName>
    </recommendedName>
</protein>
<organism evidence="3 4">
    <name type="scientific">Agrocybe pediades</name>
    <dbReference type="NCBI Taxonomy" id="84607"/>
    <lineage>
        <taxon>Eukaryota</taxon>
        <taxon>Fungi</taxon>
        <taxon>Dikarya</taxon>
        <taxon>Basidiomycota</taxon>
        <taxon>Agaricomycotina</taxon>
        <taxon>Agaricomycetes</taxon>
        <taxon>Agaricomycetidae</taxon>
        <taxon>Agaricales</taxon>
        <taxon>Agaricineae</taxon>
        <taxon>Strophariaceae</taxon>
        <taxon>Agrocybe</taxon>
    </lineage>
</organism>
<proteinExistence type="predicted"/>
<feature type="transmembrane region" description="Helical" evidence="1">
    <location>
        <begin position="134"/>
        <end position="157"/>
    </location>
</feature>
<dbReference type="Pfam" id="PF20152">
    <property type="entry name" value="DUF6534"/>
    <property type="match status" value="1"/>
</dbReference>
<accession>A0A8H4QUG5</accession>
<keyword evidence="1" id="KW-0472">Membrane</keyword>
<dbReference type="PANTHER" id="PTHR40465">
    <property type="entry name" value="CHROMOSOME 1, WHOLE GENOME SHOTGUN SEQUENCE"/>
    <property type="match status" value="1"/>
</dbReference>
<feature type="transmembrane region" description="Helical" evidence="1">
    <location>
        <begin position="177"/>
        <end position="198"/>
    </location>
</feature>
<dbReference type="AlphaFoldDB" id="A0A8H4QUG5"/>
<dbReference type="EMBL" id="JAACJL010000031">
    <property type="protein sequence ID" value="KAF4616582.1"/>
    <property type="molecule type" value="Genomic_DNA"/>
</dbReference>
<feature type="transmembrane region" description="Helical" evidence="1">
    <location>
        <begin position="63"/>
        <end position="90"/>
    </location>
</feature>